<feature type="chain" id="PRO_5046245545" evidence="2">
    <location>
        <begin position="18"/>
        <end position="267"/>
    </location>
</feature>
<dbReference type="Gene3D" id="3.30.1330.60">
    <property type="entry name" value="OmpA-like domain"/>
    <property type="match status" value="2"/>
</dbReference>
<sequence length="267" mass="30299">MKKLYIFVLLFTAAVHAQQTFTVYFDLDKDEVNADSYNALQQWMQNNKDVTVFKIAAFTDSRGTDYYNRALSARRAANVEKLLQQNGVLFSEAYTATGLGEIAGGDYDKNRKAVISFIVRQVLVEEESEALAPKNEEREVNNTISEAIKSKGTGKTIVLKNLNFYGNSGIVLPKSKPVLLELLKVMEDNPNLKIDIQGHICCLRKDKDNIALLRAKSVYKFLVDNNIDKSRLTYKSFEGKHPIYPIPEKTHEEEVANRRVEIEIISE</sequence>
<dbReference type="PROSITE" id="PS51123">
    <property type="entry name" value="OMPA_2"/>
    <property type="match status" value="2"/>
</dbReference>
<dbReference type="InterPro" id="IPR006665">
    <property type="entry name" value="OmpA-like"/>
</dbReference>
<dbReference type="InterPro" id="IPR036737">
    <property type="entry name" value="OmpA-like_sf"/>
</dbReference>
<feature type="signal peptide" evidence="2">
    <location>
        <begin position="1"/>
        <end position="17"/>
    </location>
</feature>
<dbReference type="RefSeq" id="WP_408084626.1">
    <property type="nucleotide sequence ID" value="NZ_JBELPZ010000006.1"/>
</dbReference>
<evidence type="ECO:0000256" key="2">
    <source>
        <dbReference type="SAM" id="SignalP"/>
    </source>
</evidence>
<dbReference type="Pfam" id="PF00691">
    <property type="entry name" value="OmpA"/>
    <property type="match status" value="2"/>
</dbReference>
<feature type="domain" description="OmpA-like" evidence="3">
    <location>
        <begin position="12"/>
        <end position="121"/>
    </location>
</feature>
<accession>A0ABW8YWQ7</accession>
<dbReference type="PANTHER" id="PTHR30329:SF21">
    <property type="entry name" value="LIPOPROTEIN YIAD-RELATED"/>
    <property type="match status" value="1"/>
</dbReference>
<dbReference type="CDD" id="cd07185">
    <property type="entry name" value="OmpA_C-like"/>
    <property type="match status" value="2"/>
</dbReference>
<dbReference type="EMBL" id="JBELPZ010000006">
    <property type="protein sequence ID" value="MFL9844377.1"/>
    <property type="molecule type" value="Genomic_DNA"/>
</dbReference>
<gene>
    <name evidence="4" type="ORF">ABS766_08095</name>
</gene>
<evidence type="ECO:0000259" key="3">
    <source>
        <dbReference type="PROSITE" id="PS51123"/>
    </source>
</evidence>
<keyword evidence="2" id="KW-0732">Signal</keyword>
<dbReference type="SUPFAM" id="SSF103088">
    <property type="entry name" value="OmpA-like"/>
    <property type="match status" value="2"/>
</dbReference>
<evidence type="ECO:0000256" key="1">
    <source>
        <dbReference type="PROSITE-ProRule" id="PRU00473"/>
    </source>
</evidence>
<keyword evidence="1" id="KW-0472">Membrane</keyword>
<evidence type="ECO:0000313" key="4">
    <source>
        <dbReference type="EMBL" id="MFL9844377.1"/>
    </source>
</evidence>
<dbReference type="Proteomes" id="UP001629156">
    <property type="component" value="Unassembled WGS sequence"/>
</dbReference>
<reference evidence="4 5" key="1">
    <citation type="submission" date="2024-06" db="EMBL/GenBank/DDBJ databases">
        <authorList>
            <person name="Kaempfer P."/>
            <person name="Viver T."/>
        </authorList>
    </citation>
    <scope>NUCLEOTIDE SEQUENCE [LARGE SCALE GENOMIC DNA]</scope>
    <source>
        <strain evidence="4 5">ST-119</strain>
    </source>
</reference>
<comment type="caution">
    <text evidence="4">The sequence shown here is derived from an EMBL/GenBank/DDBJ whole genome shotgun (WGS) entry which is preliminary data.</text>
</comment>
<name>A0ABW8YWQ7_9FLAO</name>
<evidence type="ECO:0000313" key="5">
    <source>
        <dbReference type="Proteomes" id="UP001629156"/>
    </source>
</evidence>
<dbReference type="InterPro" id="IPR050330">
    <property type="entry name" value="Bact_OuterMem_StrucFunc"/>
</dbReference>
<protein>
    <submittedName>
        <fullName evidence="4">OmpA family protein</fullName>
    </submittedName>
</protein>
<feature type="domain" description="OmpA-like" evidence="3">
    <location>
        <begin position="151"/>
        <end position="267"/>
    </location>
</feature>
<organism evidence="4 5">
    <name type="scientific">Flavobacterium rhizosphaerae</name>
    <dbReference type="NCBI Taxonomy" id="3163298"/>
    <lineage>
        <taxon>Bacteria</taxon>
        <taxon>Pseudomonadati</taxon>
        <taxon>Bacteroidota</taxon>
        <taxon>Flavobacteriia</taxon>
        <taxon>Flavobacteriales</taxon>
        <taxon>Flavobacteriaceae</taxon>
        <taxon>Flavobacterium</taxon>
    </lineage>
</organism>
<dbReference type="PANTHER" id="PTHR30329">
    <property type="entry name" value="STATOR ELEMENT OF FLAGELLAR MOTOR COMPLEX"/>
    <property type="match status" value="1"/>
</dbReference>
<proteinExistence type="predicted"/>
<keyword evidence="5" id="KW-1185">Reference proteome</keyword>